<accession>A0AC61U0E2</accession>
<dbReference type="EMBL" id="CP087977">
    <property type="protein sequence ID" value="UUZ43511.1"/>
    <property type="molecule type" value="Genomic_DNA"/>
</dbReference>
<gene>
    <name evidence="1" type="ORF">LP422_10800</name>
</gene>
<reference evidence="1" key="1">
    <citation type="submission" date="2021-11" db="EMBL/GenBank/DDBJ databases">
        <title>Study of the species diversity of bacterial strains isolated from a unique natural object - Shulgan-Tash cave (Bashkiria).</title>
        <authorList>
            <person name="Sazanova A.L."/>
            <person name="Chirak E.R."/>
            <person name="Safronova V.I."/>
        </authorList>
    </citation>
    <scope>NUCLEOTIDE SEQUENCE</scope>
    <source>
        <strain evidence="1">P1</strain>
    </source>
</reference>
<sequence length="134" mass="14528">MTLLDLGEDLETLLSENLETFDRATGEIATPSNAGDAVLGVRLCYRARYDLDTDTGEHWVDYPARSDPAAGVFKKASRIERESLPVQFVDSAPALQLRAEGVLRALLADADPGGSGQRPHRSGFGRPCCNRVVL</sequence>
<name>A0AC61U0E2_9MICO</name>
<proteinExistence type="predicted"/>
<organism evidence="1 2">
    <name type="scientific">Janibacter limosus</name>
    <dbReference type="NCBI Taxonomy" id="53458"/>
    <lineage>
        <taxon>Bacteria</taxon>
        <taxon>Bacillati</taxon>
        <taxon>Actinomycetota</taxon>
        <taxon>Actinomycetes</taxon>
        <taxon>Micrococcales</taxon>
        <taxon>Intrasporangiaceae</taxon>
        <taxon>Janibacter</taxon>
    </lineage>
</organism>
<protein>
    <submittedName>
        <fullName evidence="1">Uncharacterized protein</fullName>
    </submittedName>
</protein>
<dbReference type="Proteomes" id="UP001059663">
    <property type="component" value="Chromosome"/>
</dbReference>
<evidence type="ECO:0000313" key="2">
    <source>
        <dbReference type="Proteomes" id="UP001059663"/>
    </source>
</evidence>
<evidence type="ECO:0000313" key="1">
    <source>
        <dbReference type="EMBL" id="UUZ43511.1"/>
    </source>
</evidence>